<keyword evidence="6" id="KW-0677">Repeat</keyword>
<organism evidence="15 16">
    <name type="scientific">Microthyrium microscopicum</name>
    <dbReference type="NCBI Taxonomy" id="703497"/>
    <lineage>
        <taxon>Eukaryota</taxon>
        <taxon>Fungi</taxon>
        <taxon>Dikarya</taxon>
        <taxon>Ascomycota</taxon>
        <taxon>Pezizomycotina</taxon>
        <taxon>Dothideomycetes</taxon>
        <taxon>Dothideomycetes incertae sedis</taxon>
        <taxon>Microthyriales</taxon>
        <taxon>Microthyriaceae</taxon>
        <taxon>Microthyrium</taxon>
    </lineage>
</organism>
<feature type="transmembrane region" description="Helical" evidence="12">
    <location>
        <begin position="716"/>
        <end position="735"/>
    </location>
</feature>
<feature type="transmembrane region" description="Helical" evidence="12">
    <location>
        <begin position="190"/>
        <end position="211"/>
    </location>
</feature>
<dbReference type="Pfam" id="PF00005">
    <property type="entry name" value="ABC_tran"/>
    <property type="match status" value="2"/>
</dbReference>
<feature type="transmembrane region" description="Helical" evidence="12">
    <location>
        <begin position="88"/>
        <end position="108"/>
    </location>
</feature>
<feature type="transmembrane region" description="Helical" evidence="12">
    <location>
        <begin position="266"/>
        <end position="289"/>
    </location>
</feature>
<feature type="domain" description="ABC transporter" evidence="13">
    <location>
        <begin position="996"/>
        <end position="1232"/>
    </location>
</feature>
<sequence length="1237" mass="134388">MMLICLLTALGAGIAMPLMFLVFGRLVGDFTAYFTPGSNVTKERFMHGINQNTLYMVYLGIARFFLSYISMITVRVSGLRISARLRLAYLRALFLQPVGSIDQVSAAAVANRLTTDSNTIESGISQQFALGIQAIAFTLGLYIVAFTKSAILTLVATCSVPVVLIAYGIAVPLMYKLWGEAQVVKDQASMLAFEMFGSIRIIVAFGAGAKLSARHGEIMKRVTAIDRKNAPVMGLMMAPMMVAAYAIFALSFWYGIKQYTSGKIDGVNSIVGNVLFSVLWAVLCVYRLYNPMIQMVRAASASAEIFAVIDAKVPDMTGRKDVDINNDIVFRDVSFTYPSRPDALILDKLNVRFEKGKTTAIVGPSGSGKSTIVGLLERWYQPNPIIEETNESPQTEKPLLSDVNNGAASGIFIGTESIDHLDVKWWRSNIGLVQQEPFLFNDTIYSNVSNGLAGTELENVSPEEKRSMVHSACREAYADEFISKLPQGYDTKVGEGGGMMLSGGQRQRIAIARAIIKEPQILILDEATSAIDIRTEKIVQMALDRVSKTRTTIVIAHRLSTIRKADKITVLRGGNVIEEGTHDQLLLNQEGVYTALVRAQAVESGDNTLEDVDDDAITVTNDMSTAGLDQTAVTTASPVGSPVNTASAQAAPKQLGFLRVFTLLVSEQSQHWILFTLTLGAAMAAGTIYPLQAFLFAKVVGVFTLPKDRLRKRGNFWALMFVALAFWAGAGFLLLGWTSTIISTVVASGYRQEYLENIIRQPISFFDSGINSPGTLTARLSIDSIHIQGLLGYEMGMELVGIFGILGSVIISFVFGWKLSLVGVMAVMPIVLIAGYYRVKLESAFEALNAAVFAETAQFGSEAISAFRTVTALIMEDSITNRFDVLLQNHVSTALRKARYSTLVFAFSDSVDMLCQALVFWYGGRLLADREYNTIQFFIIYMAVVQSSMAAGMWFSMAPNIAEATAAGNRILSVRPSKMDNEVREKMPESDSPASVEFKDVNFTYEGRDSPVLHGVNIKIKAGQFAAFVGASGSGKSTLISLLERFYDPSSGCIMVDDIDISKIDAPSYREGLSLVAQESTLYDGTITENVSLSVSSGATEAAVEDACKSAQIHDFVSSLPDGYSTNVGAKGVGLSGGQRQRIALARALLRRPRLLLLDEATSNLDSTSEKQVQQSIESIAGSSTIIAVAHRLATIQKADIIFVLGTGRVLEVGNHAELVSKRGVYYQMCQAQALDQ</sequence>
<dbReference type="PROSITE" id="PS00211">
    <property type="entry name" value="ABC_TRANSPORTER_1"/>
    <property type="match status" value="2"/>
</dbReference>
<evidence type="ECO:0000256" key="11">
    <source>
        <dbReference type="ARBA" id="ARBA00023180"/>
    </source>
</evidence>
<keyword evidence="5 12" id="KW-0812">Transmembrane</keyword>
<accession>A0A6A6U637</accession>
<evidence type="ECO:0000256" key="7">
    <source>
        <dbReference type="ARBA" id="ARBA00022741"/>
    </source>
</evidence>
<evidence type="ECO:0000256" key="6">
    <source>
        <dbReference type="ARBA" id="ARBA00022737"/>
    </source>
</evidence>
<dbReference type="GO" id="GO:0090374">
    <property type="term" value="P:oligopeptide export from mitochondrion"/>
    <property type="evidence" value="ECO:0007669"/>
    <property type="project" value="TreeGrafter"/>
</dbReference>
<dbReference type="EMBL" id="MU004237">
    <property type="protein sequence ID" value="KAF2667709.1"/>
    <property type="molecule type" value="Genomic_DNA"/>
</dbReference>
<dbReference type="CDD" id="cd18578">
    <property type="entry name" value="ABC_6TM_Pgp_ABCB1_D2_like"/>
    <property type="match status" value="1"/>
</dbReference>
<dbReference type="InterPro" id="IPR036640">
    <property type="entry name" value="ABC1_TM_sf"/>
</dbReference>
<dbReference type="OrthoDB" id="6500128at2759"/>
<comment type="similarity">
    <text evidence="3">Belongs to the ABC transporter superfamily. ABCB family. Multidrug resistance exporter (TC 3.A.1.201) subfamily.</text>
</comment>
<keyword evidence="9 12" id="KW-1133">Transmembrane helix</keyword>
<dbReference type="FunFam" id="3.40.50.300:FF:001530">
    <property type="entry name" value="ABC multidrug transporter (Eurofung)"/>
    <property type="match status" value="1"/>
</dbReference>
<dbReference type="GO" id="GO:0005743">
    <property type="term" value="C:mitochondrial inner membrane"/>
    <property type="evidence" value="ECO:0007669"/>
    <property type="project" value="TreeGrafter"/>
</dbReference>
<dbReference type="InterPro" id="IPR003593">
    <property type="entry name" value="AAA+_ATPase"/>
</dbReference>
<keyword evidence="11" id="KW-0325">Glycoprotein</keyword>
<evidence type="ECO:0000256" key="9">
    <source>
        <dbReference type="ARBA" id="ARBA00022989"/>
    </source>
</evidence>
<evidence type="ECO:0000256" key="10">
    <source>
        <dbReference type="ARBA" id="ARBA00023136"/>
    </source>
</evidence>
<evidence type="ECO:0000256" key="12">
    <source>
        <dbReference type="SAM" id="Phobius"/>
    </source>
</evidence>
<dbReference type="GO" id="GO:0012505">
    <property type="term" value="C:endomembrane system"/>
    <property type="evidence" value="ECO:0007669"/>
    <property type="project" value="UniProtKB-SubCell"/>
</dbReference>
<evidence type="ECO:0000313" key="15">
    <source>
        <dbReference type="EMBL" id="KAF2667709.1"/>
    </source>
</evidence>
<dbReference type="InterPro" id="IPR003439">
    <property type="entry name" value="ABC_transporter-like_ATP-bd"/>
</dbReference>
<keyword evidence="8" id="KW-0067">ATP-binding</keyword>
<evidence type="ECO:0000256" key="1">
    <source>
        <dbReference type="ARBA" id="ARBA00004141"/>
    </source>
</evidence>
<keyword evidence="10 12" id="KW-0472">Membrane</keyword>
<dbReference type="InterPro" id="IPR011527">
    <property type="entry name" value="ABC1_TM_dom"/>
</dbReference>
<comment type="subcellular location">
    <subcellularLocation>
        <location evidence="2">Endomembrane system</location>
    </subcellularLocation>
    <subcellularLocation>
        <location evidence="1">Membrane</location>
        <topology evidence="1">Multi-pass membrane protein</topology>
    </subcellularLocation>
</comment>
<feature type="transmembrane region" description="Helical" evidence="12">
    <location>
        <begin position="672"/>
        <end position="696"/>
    </location>
</feature>
<evidence type="ECO:0000256" key="8">
    <source>
        <dbReference type="ARBA" id="ARBA00022840"/>
    </source>
</evidence>
<dbReference type="InterPro" id="IPR017871">
    <property type="entry name" value="ABC_transporter-like_CS"/>
</dbReference>
<dbReference type="SUPFAM" id="SSF52540">
    <property type="entry name" value="P-loop containing nucleoside triphosphate hydrolases"/>
    <property type="match status" value="2"/>
</dbReference>
<dbReference type="Gene3D" id="3.40.50.300">
    <property type="entry name" value="P-loop containing nucleotide triphosphate hydrolases"/>
    <property type="match status" value="2"/>
</dbReference>
<dbReference type="FunFam" id="3.40.50.300:FF:000913">
    <property type="entry name" value="ABC multidrug transporter SitT"/>
    <property type="match status" value="1"/>
</dbReference>
<gene>
    <name evidence="15" type="ORF">BT63DRAFT_472381</name>
</gene>
<dbReference type="PROSITE" id="PS50929">
    <property type="entry name" value="ABC_TM1F"/>
    <property type="match status" value="2"/>
</dbReference>
<dbReference type="InterPro" id="IPR027417">
    <property type="entry name" value="P-loop_NTPase"/>
</dbReference>
<feature type="transmembrane region" description="Helical" evidence="12">
    <location>
        <begin position="232"/>
        <end position="254"/>
    </location>
</feature>
<dbReference type="PANTHER" id="PTHR43394:SF1">
    <property type="entry name" value="ATP-BINDING CASSETTE SUB-FAMILY B MEMBER 10, MITOCHONDRIAL"/>
    <property type="match status" value="1"/>
</dbReference>
<dbReference type="InterPro" id="IPR039421">
    <property type="entry name" value="Type_1_exporter"/>
</dbReference>
<feature type="domain" description="ABC transmembrane type-1" evidence="14">
    <location>
        <begin position="3"/>
        <end position="265"/>
    </location>
</feature>
<evidence type="ECO:0000313" key="16">
    <source>
        <dbReference type="Proteomes" id="UP000799302"/>
    </source>
</evidence>
<feature type="transmembrane region" description="Helical" evidence="12">
    <location>
        <begin position="55"/>
        <end position="76"/>
    </location>
</feature>
<evidence type="ECO:0000256" key="4">
    <source>
        <dbReference type="ARBA" id="ARBA00022448"/>
    </source>
</evidence>
<evidence type="ECO:0000259" key="13">
    <source>
        <dbReference type="PROSITE" id="PS50893"/>
    </source>
</evidence>
<feature type="domain" description="ABC transmembrane type-1" evidence="14">
    <location>
        <begin position="677"/>
        <end position="963"/>
    </location>
</feature>
<keyword evidence="16" id="KW-1185">Reference proteome</keyword>
<dbReference type="GO" id="GO:0016887">
    <property type="term" value="F:ATP hydrolysis activity"/>
    <property type="evidence" value="ECO:0007669"/>
    <property type="project" value="InterPro"/>
</dbReference>
<name>A0A6A6U637_9PEZI</name>
<dbReference type="FunFam" id="1.20.1560.10:FF:000057">
    <property type="entry name" value="ABC multidrug transporter SitT"/>
    <property type="match status" value="1"/>
</dbReference>
<evidence type="ECO:0000256" key="2">
    <source>
        <dbReference type="ARBA" id="ARBA00004308"/>
    </source>
</evidence>
<dbReference type="GO" id="GO:0005524">
    <property type="term" value="F:ATP binding"/>
    <property type="evidence" value="ECO:0007669"/>
    <property type="project" value="UniProtKB-KW"/>
</dbReference>
<dbReference type="Gene3D" id="1.20.1560.10">
    <property type="entry name" value="ABC transporter type 1, transmembrane domain"/>
    <property type="match status" value="1"/>
</dbReference>
<dbReference type="AlphaFoldDB" id="A0A6A6U637"/>
<proteinExistence type="inferred from homology"/>
<reference evidence="15" key="1">
    <citation type="journal article" date="2020" name="Stud. Mycol.">
        <title>101 Dothideomycetes genomes: a test case for predicting lifestyles and emergence of pathogens.</title>
        <authorList>
            <person name="Haridas S."/>
            <person name="Albert R."/>
            <person name="Binder M."/>
            <person name="Bloem J."/>
            <person name="Labutti K."/>
            <person name="Salamov A."/>
            <person name="Andreopoulos B."/>
            <person name="Baker S."/>
            <person name="Barry K."/>
            <person name="Bills G."/>
            <person name="Bluhm B."/>
            <person name="Cannon C."/>
            <person name="Castanera R."/>
            <person name="Culley D."/>
            <person name="Daum C."/>
            <person name="Ezra D."/>
            <person name="Gonzalez J."/>
            <person name="Henrissat B."/>
            <person name="Kuo A."/>
            <person name="Liang C."/>
            <person name="Lipzen A."/>
            <person name="Lutzoni F."/>
            <person name="Magnuson J."/>
            <person name="Mondo S."/>
            <person name="Nolan M."/>
            <person name="Ohm R."/>
            <person name="Pangilinan J."/>
            <person name="Park H.-J."/>
            <person name="Ramirez L."/>
            <person name="Alfaro M."/>
            <person name="Sun H."/>
            <person name="Tritt A."/>
            <person name="Yoshinaga Y."/>
            <person name="Zwiers L.-H."/>
            <person name="Turgeon B."/>
            <person name="Goodwin S."/>
            <person name="Spatafora J."/>
            <person name="Crous P."/>
            <person name="Grigoriev I."/>
        </authorList>
    </citation>
    <scope>NUCLEOTIDE SEQUENCE</scope>
    <source>
        <strain evidence="15">CBS 115976</strain>
    </source>
</reference>
<dbReference type="CDD" id="cd18577">
    <property type="entry name" value="ABC_6TM_Pgp_ABCB1_D1_like"/>
    <property type="match status" value="1"/>
</dbReference>
<keyword evidence="7" id="KW-0547">Nucleotide-binding</keyword>
<evidence type="ECO:0000259" key="14">
    <source>
        <dbReference type="PROSITE" id="PS50929"/>
    </source>
</evidence>
<dbReference type="PROSITE" id="PS50893">
    <property type="entry name" value="ABC_TRANSPORTER_2"/>
    <property type="match status" value="2"/>
</dbReference>
<dbReference type="PANTHER" id="PTHR43394">
    <property type="entry name" value="ATP-DEPENDENT PERMEASE MDL1, MITOCHONDRIAL"/>
    <property type="match status" value="1"/>
</dbReference>
<dbReference type="SUPFAM" id="SSF90123">
    <property type="entry name" value="ABC transporter transmembrane region"/>
    <property type="match status" value="2"/>
</dbReference>
<dbReference type="Pfam" id="PF00664">
    <property type="entry name" value="ABC_membrane"/>
    <property type="match status" value="2"/>
</dbReference>
<feature type="domain" description="ABC transporter" evidence="13">
    <location>
        <begin position="328"/>
        <end position="598"/>
    </location>
</feature>
<keyword evidence="4" id="KW-0813">Transport</keyword>
<feature type="transmembrane region" description="Helical" evidence="12">
    <location>
        <begin position="151"/>
        <end position="170"/>
    </location>
</feature>
<feature type="transmembrane region" description="Helical" evidence="12">
    <location>
        <begin position="821"/>
        <end position="839"/>
    </location>
</feature>
<feature type="transmembrane region" description="Helical" evidence="12">
    <location>
        <begin position="935"/>
        <end position="955"/>
    </location>
</feature>
<feature type="transmembrane region" description="Helical" evidence="12">
    <location>
        <begin position="795"/>
        <end position="815"/>
    </location>
</feature>
<protein>
    <submittedName>
        <fullName evidence="15">Multidrug resistance protein 2</fullName>
    </submittedName>
</protein>
<dbReference type="SMART" id="SM00382">
    <property type="entry name" value="AAA"/>
    <property type="match status" value="2"/>
</dbReference>
<evidence type="ECO:0000256" key="5">
    <source>
        <dbReference type="ARBA" id="ARBA00022692"/>
    </source>
</evidence>
<evidence type="ECO:0000256" key="3">
    <source>
        <dbReference type="ARBA" id="ARBA00007577"/>
    </source>
</evidence>
<feature type="transmembrane region" description="Helical" evidence="12">
    <location>
        <begin position="128"/>
        <end position="144"/>
    </location>
</feature>
<dbReference type="GO" id="GO:0015421">
    <property type="term" value="F:ABC-type oligopeptide transporter activity"/>
    <property type="evidence" value="ECO:0007669"/>
    <property type="project" value="TreeGrafter"/>
</dbReference>
<dbReference type="Proteomes" id="UP000799302">
    <property type="component" value="Unassembled WGS sequence"/>
</dbReference>